<proteinExistence type="inferred from homology"/>
<reference evidence="10 11" key="1">
    <citation type="submission" date="2020-05" db="EMBL/GenBank/DDBJ databases">
        <title>Gimesia benthica sp. nov., a novel planctomycete isolated from a deep-sea water sample of the Northwest Indian Ocean.</title>
        <authorList>
            <person name="Wang J."/>
            <person name="Ruan C."/>
            <person name="Song L."/>
            <person name="Zhu Y."/>
            <person name="Li A."/>
            <person name="Zheng X."/>
            <person name="Wang L."/>
            <person name="Lu Z."/>
            <person name="Huang Y."/>
            <person name="Du W."/>
            <person name="Zhou Y."/>
            <person name="Huang L."/>
            <person name="Dai X."/>
        </authorList>
    </citation>
    <scope>NUCLEOTIDE SEQUENCE [LARGE SCALE GENOMIC DNA]</scope>
    <source>
        <strain evidence="10 11">YYQ-30</strain>
    </source>
</reference>
<dbReference type="Proteomes" id="UP000572377">
    <property type="component" value="Unassembled WGS sequence"/>
</dbReference>
<comment type="subcellular location">
    <subcellularLocation>
        <location evidence="1">Cell inner membrane</location>
        <topology evidence="1">Multi-pass membrane protein</topology>
    </subcellularLocation>
</comment>
<protein>
    <submittedName>
        <fullName evidence="10">YeeE/YedE family protein</fullName>
    </submittedName>
</protein>
<comment type="similarity">
    <text evidence="8">Belongs to the TsuA/YedE (TC 9.B.102) family.</text>
</comment>
<feature type="transmembrane region" description="Helical" evidence="9">
    <location>
        <begin position="251"/>
        <end position="272"/>
    </location>
</feature>
<feature type="transmembrane region" description="Helical" evidence="9">
    <location>
        <begin position="199"/>
        <end position="219"/>
    </location>
</feature>
<feature type="transmembrane region" description="Helical" evidence="9">
    <location>
        <begin position="123"/>
        <end position="148"/>
    </location>
</feature>
<feature type="transmembrane region" description="Helical" evidence="9">
    <location>
        <begin position="168"/>
        <end position="187"/>
    </location>
</feature>
<keyword evidence="5 9" id="KW-0812">Transmembrane</keyword>
<evidence type="ECO:0000256" key="6">
    <source>
        <dbReference type="ARBA" id="ARBA00022989"/>
    </source>
</evidence>
<evidence type="ECO:0000256" key="9">
    <source>
        <dbReference type="SAM" id="Phobius"/>
    </source>
</evidence>
<evidence type="ECO:0000256" key="3">
    <source>
        <dbReference type="ARBA" id="ARBA00022475"/>
    </source>
</evidence>
<comment type="caution">
    <text evidence="10">The sequence shown here is derived from an EMBL/GenBank/DDBJ whole genome shotgun (WGS) entry which is preliminary data.</text>
</comment>
<keyword evidence="4" id="KW-0997">Cell inner membrane</keyword>
<keyword evidence="11" id="KW-1185">Reference proteome</keyword>
<name>A0A849KQA0_9RHOB</name>
<evidence type="ECO:0000256" key="2">
    <source>
        <dbReference type="ARBA" id="ARBA00022448"/>
    </source>
</evidence>
<evidence type="ECO:0000256" key="8">
    <source>
        <dbReference type="ARBA" id="ARBA00035655"/>
    </source>
</evidence>
<evidence type="ECO:0000256" key="7">
    <source>
        <dbReference type="ARBA" id="ARBA00023136"/>
    </source>
</evidence>
<dbReference type="InterPro" id="IPR007272">
    <property type="entry name" value="Sulf_transp_TsuA/YedE"/>
</dbReference>
<dbReference type="PANTHER" id="PTHR30574:SF1">
    <property type="entry name" value="SULPHUR TRANSPORT DOMAIN-CONTAINING PROTEIN"/>
    <property type="match status" value="1"/>
</dbReference>
<keyword evidence="2" id="KW-0813">Transport</keyword>
<dbReference type="EMBL" id="JABFBC010000001">
    <property type="protein sequence ID" value="NNU79243.1"/>
    <property type="molecule type" value="Genomic_DNA"/>
</dbReference>
<feature type="transmembrane region" description="Helical" evidence="9">
    <location>
        <begin position="90"/>
        <end position="111"/>
    </location>
</feature>
<feature type="transmembrane region" description="Helical" evidence="9">
    <location>
        <begin position="12"/>
        <end position="30"/>
    </location>
</feature>
<sequence length="353" mass="36642">MMDLITDGQLTALIGLAGGVVLGLAARLGRFCTLGAIEDWLYGSDDRRMRMWLVAIGVAMIGSFALMGLGRLDPREAIFLMPAWNPIASIVGGAMFGYGMALAGNCGYGALARAGGGDMRSFVILLVMAVSAYMAIAGPTGMLRVWLFPQELAAEVPGLAHLASRATGLSPTLFGVVAGALLLALALSSARFRADWRKLAWAVAVGLAIVSGWAGTQWISSTGFEPVRVTTHSFSGPLGETLIYAMTTSGAALNFGIGSVVGVATGAFLGSLMKRQFRWEACEDPRELRRQMIGAFLMGTGGVTAVGCSIGQGLSAFSLLAYSAPVTFAAIIAGAALGLRQLIWGAHGNELSA</sequence>
<evidence type="ECO:0000256" key="4">
    <source>
        <dbReference type="ARBA" id="ARBA00022519"/>
    </source>
</evidence>
<feature type="transmembrane region" description="Helical" evidence="9">
    <location>
        <begin position="51"/>
        <end position="70"/>
    </location>
</feature>
<organism evidence="10 11">
    <name type="scientific">Halovulum dunhuangense</name>
    <dbReference type="NCBI Taxonomy" id="1505036"/>
    <lineage>
        <taxon>Bacteria</taxon>
        <taxon>Pseudomonadati</taxon>
        <taxon>Pseudomonadota</taxon>
        <taxon>Alphaproteobacteria</taxon>
        <taxon>Rhodobacterales</taxon>
        <taxon>Paracoccaceae</taxon>
        <taxon>Halovulum</taxon>
    </lineage>
</organism>
<keyword evidence="7 9" id="KW-0472">Membrane</keyword>
<evidence type="ECO:0000313" key="10">
    <source>
        <dbReference type="EMBL" id="NNU79243.1"/>
    </source>
</evidence>
<evidence type="ECO:0000256" key="5">
    <source>
        <dbReference type="ARBA" id="ARBA00022692"/>
    </source>
</evidence>
<evidence type="ECO:0000313" key="11">
    <source>
        <dbReference type="Proteomes" id="UP000572377"/>
    </source>
</evidence>
<feature type="transmembrane region" description="Helical" evidence="9">
    <location>
        <begin position="293"/>
        <end position="314"/>
    </location>
</feature>
<dbReference type="GO" id="GO:0005886">
    <property type="term" value="C:plasma membrane"/>
    <property type="evidence" value="ECO:0007669"/>
    <property type="project" value="UniProtKB-SubCell"/>
</dbReference>
<dbReference type="AlphaFoldDB" id="A0A849KQA0"/>
<feature type="transmembrane region" description="Helical" evidence="9">
    <location>
        <begin position="320"/>
        <end position="339"/>
    </location>
</feature>
<dbReference type="PANTHER" id="PTHR30574">
    <property type="entry name" value="INNER MEMBRANE PROTEIN YEDE"/>
    <property type="match status" value="1"/>
</dbReference>
<gene>
    <name evidence="10" type="ORF">HMH01_02220</name>
</gene>
<accession>A0A849KQA0</accession>
<keyword evidence="3" id="KW-1003">Cell membrane</keyword>
<dbReference type="Pfam" id="PF04143">
    <property type="entry name" value="Sulf_transp"/>
    <property type="match status" value="1"/>
</dbReference>
<evidence type="ECO:0000256" key="1">
    <source>
        <dbReference type="ARBA" id="ARBA00004429"/>
    </source>
</evidence>
<keyword evidence="6 9" id="KW-1133">Transmembrane helix</keyword>